<accession>A0AAQ1PFG3</accession>
<keyword evidence="1" id="KW-0472">Membrane</keyword>
<gene>
    <name evidence="4" type="ORF">JV551A3_V1_2070361</name>
</gene>
<evidence type="ECO:0000259" key="2">
    <source>
        <dbReference type="Pfam" id="PF04773"/>
    </source>
</evidence>
<dbReference type="PANTHER" id="PTHR30273">
    <property type="entry name" value="PERIPLASMIC SIGNAL SENSOR AND SIGMA FACTOR ACTIVATOR FECR-RELATED"/>
    <property type="match status" value="1"/>
</dbReference>
<comment type="caution">
    <text evidence="4">The sequence shown here is derived from an EMBL/GenBank/DDBJ whole genome shotgun (WGS) entry which is preliminary data.</text>
</comment>
<dbReference type="InterPro" id="IPR006860">
    <property type="entry name" value="FecR"/>
</dbReference>
<keyword evidence="5" id="KW-1185">Reference proteome</keyword>
<dbReference type="EMBL" id="OPYN01000207">
    <property type="protein sequence ID" value="SPO63597.1"/>
    <property type="molecule type" value="Genomic_DNA"/>
</dbReference>
<evidence type="ECO:0000259" key="3">
    <source>
        <dbReference type="Pfam" id="PF16220"/>
    </source>
</evidence>
<dbReference type="PIRSF" id="PIRSF018266">
    <property type="entry name" value="FecR"/>
    <property type="match status" value="1"/>
</dbReference>
<feature type="domain" description="FecR protein" evidence="2">
    <location>
        <begin position="147"/>
        <end position="233"/>
    </location>
</feature>
<sequence length="347" mass="37620">MQGECCRARVHPTPARECPSMSCLPPITEAQSRAALQWLSRINEQPAQAEGTAFKRWLLADPGHREAYAQAQALWQNSAAPAARLAAEEQAKLQRYLDAMARPPAGRPWRQRVAALAMAACLVLAVGVAGGWRPGLWLQDLQADYSSADQVRQVTLADQSQVTLDAGSAITVDFVQGERRVRLLHGAAFFQVTHTGAPFVVEAAGGEVRVLGTQFEVRERGEGAQVTVRSGRVAVSPAPGAAARELTANQQVAYATGRVGDTLAVDSDNRLAWRQGWLNYYQVPLAQVIEDLGRYYPGRILLLDGELGQRKVSGSFPVAEPMLALDSLGKVMGFSRQTVLGRLTVIR</sequence>
<protein>
    <submittedName>
        <fullName evidence="4">Sugar ABC transporter substrate-binding protein</fullName>
    </submittedName>
</protein>
<name>A0AAQ1PFG3_9PSED</name>
<evidence type="ECO:0000256" key="1">
    <source>
        <dbReference type="SAM" id="Phobius"/>
    </source>
</evidence>
<evidence type="ECO:0000313" key="5">
    <source>
        <dbReference type="Proteomes" id="UP000294335"/>
    </source>
</evidence>
<dbReference type="InterPro" id="IPR032623">
    <property type="entry name" value="FecR_N"/>
</dbReference>
<keyword evidence="1" id="KW-0812">Transmembrane</keyword>
<dbReference type="Pfam" id="PF04773">
    <property type="entry name" value="FecR"/>
    <property type="match status" value="1"/>
</dbReference>
<organism evidence="4 5">
    <name type="scientific">Pseudomonas inefficax</name>
    <dbReference type="NCBI Taxonomy" id="2078786"/>
    <lineage>
        <taxon>Bacteria</taxon>
        <taxon>Pseudomonadati</taxon>
        <taxon>Pseudomonadota</taxon>
        <taxon>Gammaproteobacteria</taxon>
        <taxon>Pseudomonadales</taxon>
        <taxon>Pseudomonadaceae</taxon>
        <taxon>Pseudomonas</taxon>
    </lineage>
</organism>
<dbReference type="InterPro" id="IPR012373">
    <property type="entry name" value="Ferrdict_sens_TM"/>
</dbReference>
<dbReference type="Pfam" id="PF16220">
    <property type="entry name" value="DUF4880"/>
    <property type="match status" value="1"/>
</dbReference>
<dbReference type="AlphaFoldDB" id="A0AAQ1PFG3"/>
<dbReference type="PANTHER" id="PTHR30273:SF2">
    <property type="entry name" value="PROTEIN FECR"/>
    <property type="match status" value="1"/>
</dbReference>
<dbReference type="GO" id="GO:0016989">
    <property type="term" value="F:sigma factor antagonist activity"/>
    <property type="evidence" value="ECO:0007669"/>
    <property type="project" value="TreeGrafter"/>
</dbReference>
<reference evidence="4 5" key="1">
    <citation type="submission" date="2018-02" db="EMBL/GenBank/DDBJ databases">
        <authorList>
            <person name="Dubost A."/>
        </authorList>
    </citation>
    <scope>NUCLEOTIDE SEQUENCE [LARGE SCALE GENOMIC DNA]</scope>
    <source>
        <strain evidence="5">JV551A3</strain>
    </source>
</reference>
<keyword evidence="1" id="KW-1133">Transmembrane helix</keyword>
<feature type="transmembrane region" description="Helical" evidence="1">
    <location>
        <begin position="113"/>
        <end position="132"/>
    </location>
</feature>
<dbReference type="Gene3D" id="2.60.120.1440">
    <property type="match status" value="1"/>
</dbReference>
<dbReference type="Proteomes" id="UP000294335">
    <property type="component" value="Unassembled WGS sequence"/>
</dbReference>
<feature type="domain" description="FecR N-terminal" evidence="3">
    <location>
        <begin position="33"/>
        <end position="74"/>
    </location>
</feature>
<proteinExistence type="predicted"/>
<evidence type="ECO:0000313" key="4">
    <source>
        <dbReference type="EMBL" id="SPO63597.1"/>
    </source>
</evidence>
<dbReference type="Gene3D" id="3.55.50.30">
    <property type="match status" value="1"/>
</dbReference>